<dbReference type="Gene3D" id="3.60.40.10">
    <property type="entry name" value="PPM-type phosphatase domain"/>
    <property type="match status" value="1"/>
</dbReference>
<dbReference type="Pfam" id="PF07228">
    <property type="entry name" value="SpoIIE"/>
    <property type="match status" value="1"/>
</dbReference>
<dbReference type="Proteomes" id="UP000239485">
    <property type="component" value="Unassembled WGS sequence"/>
</dbReference>
<dbReference type="SMART" id="SM00331">
    <property type="entry name" value="PP2C_SIG"/>
    <property type="match status" value="1"/>
</dbReference>
<dbReference type="SUPFAM" id="SSF81606">
    <property type="entry name" value="PP2C-like"/>
    <property type="match status" value="1"/>
</dbReference>
<dbReference type="GO" id="GO:0009584">
    <property type="term" value="P:detection of visible light"/>
    <property type="evidence" value="ECO:0007669"/>
    <property type="project" value="InterPro"/>
</dbReference>
<dbReference type="InterPro" id="IPR000014">
    <property type="entry name" value="PAS"/>
</dbReference>
<dbReference type="Gene3D" id="3.30.450.20">
    <property type="entry name" value="PAS domain"/>
    <property type="match status" value="1"/>
</dbReference>
<evidence type="ECO:0000313" key="9">
    <source>
        <dbReference type="EMBL" id="PPK94615.1"/>
    </source>
</evidence>
<comment type="caution">
    <text evidence="9">The sequence shown here is derived from an EMBL/GenBank/DDBJ whole genome shotgun (WGS) entry which is preliminary data.</text>
</comment>
<dbReference type="AlphaFoldDB" id="A0A2S6IKA9"/>
<dbReference type="InterPro" id="IPR016132">
    <property type="entry name" value="Phyto_chromo_attachment"/>
</dbReference>
<dbReference type="GO" id="GO:0006355">
    <property type="term" value="P:regulation of DNA-templated transcription"/>
    <property type="evidence" value="ECO:0007669"/>
    <property type="project" value="InterPro"/>
</dbReference>
<dbReference type="InterPro" id="IPR035965">
    <property type="entry name" value="PAS-like_dom_sf"/>
</dbReference>
<organism evidence="9 10">
    <name type="scientific">Kineococcus xinjiangensis</name>
    <dbReference type="NCBI Taxonomy" id="512762"/>
    <lineage>
        <taxon>Bacteria</taxon>
        <taxon>Bacillati</taxon>
        <taxon>Actinomycetota</taxon>
        <taxon>Actinomycetes</taxon>
        <taxon>Kineosporiales</taxon>
        <taxon>Kineosporiaceae</taxon>
        <taxon>Kineococcus</taxon>
    </lineage>
</organism>
<keyword evidence="3" id="KW-0378">Hydrolase</keyword>
<dbReference type="PROSITE" id="PS50112">
    <property type="entry name" value="PAS"/>
    <property type="match status" value="1"/>
</dbReference>
<dbReference type="InterPro" id="IPR013654">
    <property type="entry name" value="PAS_2"/>
</dbReference>
<dbReference type="GO" id="GO:0016791">
    <property type="term" value="F:phosphatase activity"/>
    <property type="evidence" value="ECO:0007669"/>
    <property type="project" value="TreeGrafter"/>
</dbReference>
<dbReference type="InterPro" id="IPR036457">
    <property type="entry name" value="PPM-type-like_dom_sf"/>
</dbReference>
<feature type="domain" description="PAS" evidence="8">
    <location>
        <begin position="61"/>
        <end position="117"/>
    </location>
</feature>
<dbReference type="EMBL" id="PTJD01000007">
    <property type="protein sequence ID" value="PPK94615.1"/>
    <property type="molecule type" value="Genomic_DNA"/>
</dbReference>
<dbReference type="PRINTS" id="PR01033">
    <property type="entry name" value="PHYTOCHROME"/>
</dbReference>
<dbReference type="InterPro" id="IPR003018">
    <property type="entry name" value="GAF"/>
</dbReference>
<dbReference type="SMART" id="SM00065">
    <property type="entry name" value="GAF"/>
    <property type="match status" value="1"/>
</dbReference>
<evidence type="ECO:0000256" key="2">
    <source>
        <dbReference type="ARBA" id="ARBA00022606"/>
    </source>
</evidence>
<dbReference type="PANTHER" id="PTHR43156">
    <property type="entry name" value="STAGE II SPORULATION PROTEIN E-RELATED"/>
    <property type="match status" value="1"/>
</dbReference>
<evidence type="ECO:0000256" key="6">
    <source>
        <dbReference type="SAM" id="MobiDB-lite"/>
    </source>
</evidence>
<evidence type="ECO:0000256" key="4">
    <source>
        <dbReference type="ARBA" id="ARBA00022991"/>
    </source>
</evidence>
<name>A0A2S6IKA9_9ACTN</name>
<dbReference type="PROSITE" id="PS50046">
    <property type="entry name" value="PHYTOCHROME_2"/>
    <property type="match status" value="1"/>
</dbReference>
<dbReference type="SUPFAM" id="SSF55781">
    <property type="entry name" value="GAF domain-like"/>
    <property type="match status" value="2"/>
</dbReference>
<dbReference type="Pfam" id="PF08446">
    <property type="entry name" value="PAS_2"/>
    <property type="match status" value="1"/>
</dbReference>
<dbReference type="SUPFAM" id="SSF55785">
    <property type="entry name" value="PYP-like sensor domain (PAS domain)"/>
    <property type="match status" value="1"/>
</dbReference>
<keyword evidence="5" id="KW-0675">Receptor</keyword>
<feature type="region of interest" description="Disordered" evidence="6">
    <location>
        <begin position="1"/>
        <end position="24"/>
    </location>
</feature>
<dbReference type="PANTHER" id="PTHR43156:SF2">
    <property type="entry name" value="STAGE II SPORULATION PROTEIN E"/>
    <property type="match status" value="1"/>
</dbReference>
<evidence type="ECO:0000256" key="5">
    <source>
        <dbReference type="ARBA" id="ARBA00023170"/>
    </source>
</evidence>
<feature type="domain" description="Phytochrome chromophore attachment site" evidence="7">
    <location>
        <begin position="178"/>
        <end position="337"/>
    </location>
</feature>
<dbReference type="InterPro" id="IPR001294">
    <property type="entry name" value="Phytochrome"/>
</dbReference>
<dbReference type="InterPro" id="IPR001932">
    <property type="entry name" value="PPM-type_phosphatase-like_dom"/>
</dbReference>
<evidence type="ECO:0000256" key="3">
    <source>
        <dbReference type="ARBA" id="ARBA00022801"/>
    </source>
</evidence>
<keyword evidence="2" id="KW-0716">Sensory transduction</keyword>
<evidence type="ECO:0000259" key="8">
    <source>
        <dbReference type="PROSITE" id="PS50112"/>
    </source>
</evidence>
<gene>
    <name evidence="9" type="ORF">CLV92_107118</name>
</gene>
<dbReference type="Gene3D" id="3.30.450.270">
    <property type="match status" value="1"/>
</dbReference>
<dbReference type="GO" id="GO:0009881">
    <property type="term" value="F:photoreceptor activity"/>
    <property type="evidence" value="ECO:0007669"/>
    <property type="project" value="UniProtKB-KW"/>
</dbReference>
<evidence type="ECO:0000313" key="10">
    <source>
        <dbReference type="Proteomes" id="UP000239485"/>
    </source>
</evidence>
<dbReference type="Gene3D" id="3.30.450.40">
    <property type="match status" value="1"/>
</dbReference>
<reference evidence="9 10" key="1">
    <citation type="submission" date="2018-02" db="EMBL/GenBank/DDBJ databases">
        <title>Genomic Encyclopedia of Archaeal and Bacterial Type Strains, Phase II (KMG-II): from individual species to whole genera.</title>
        <authorList>
            <person name="Goeker M."/>
        </authorList>
    </citation>
    <scope>NUCLEOTIDE SEQUENCE [LARGE SCALE GENOMIC DNA]</scope>
    <source>
        <strain evidence="9 10">DSM 22857</strain>
    </source>
</reference>
<dbReference type="Pfam" id="PF01590">
    <property type="entry name" value="GAF"/>
    <property type="match status" value="1"/>
</dbReference>
<keyword evidence="10" id="KW-1185">Reference proteome</keyword>
<sequence length="779" mass="82053">MSPGASAPRPVGRAEASPLLASPGAPGEAPAYVPAYGQVDLTNCDREPIHVPGAVQPHGVLLAVDPAGGDVVVASASATALLGVRPEELLGRPLAEVLGREAAEVVLAASVRAMTAEPLRTRLLGPAGELAGREVDVIAHPSGGRLVVEVEPVAPGTGHAVSYRATRAAMARLTMSAGVGELCRGLAAEVRALTGFDRVMVYRFDAEWNGEVVAEERRNDLNSFLGLHYPSTDIPVQARRLYEVNWTRLIVDVGYVPSPLVPGVDPATDAPLDLSHSVLRSVSPIHVEYLRNMGVTASMSVSLMHDGRLWGLIACHHYSGPHRPTYDARSAAEFLGQVASQLIADREGAEEREAALAAHDLLSALMSDVAGSGRPPGESLLADPRLLQLVGARGAALWNGEVLRTAGRVPDAEALHALAAVLARTDGAPTFTDHVASLLPQGAAHAATAAGALRIGLGRQWWLLWLRPEQVEVVDWGGDPHNKALAAAEGPGVRLSPRKSFDKWREVVRGRSLPWNRWQAQTAERLGNQFNSLLVGRVREQITLAESLQRAVVPDASPQLAGLDVAARYEPAQGSQLGGDWWDAVELSGGRVAFVVGDVAGHGVQAATAMAQLRTALRVYLLDGHPAGQCLDRLDRLVATQFGEDMATAVVAVVDAATGRVELANAGHTPPLMLHAGGADLLLAPPRPLLGVGTGTATSLTLDLPTGALLLLYSDGLVERRAQPLDASLELLRSRVQSEPPAPGQPLRAWVEGLVRTVPGPADDDSTVLAVRRRGHDAG</sequence>
<evidence type="ECO:0000256" key="1">
    <source>
        <dbReference type="ARBA" id="ARBA00022543"/>
    </source>
</evidence>
<protein>
    <submittedName>
        <fullName evidence="9">PAS domain-containing protein</fullName>
    </submittedName>
</protein>
<dbReference type="RefSeq" id="WP_104432927.1">
    <property type="nucleotide sequence ID" value="NZ_PTJD01000007.1"/>
</dbReference>
<accession>A0A2S6IKA9</accession>
<proteinExistence type="predicted"/>
<evidence type="ECO:0000259" key="7">
    <source>
        <dbReference type="PROSITE" id="PS50046"/>
    </source>
</evidence>
<keyword evidence="4" id="KW-0157">Chromophore</keyword>
<keyword evidence="1" id="KW-0600">Photoreceptor protein</keyword>
<dbReference type="OrthoDB" id="23692at2"/>
<dbReference type="InterPro" id="IPR029016">
    <property type="entry name" value="GAF-like_dom_sf"/>
</dbReference>
<dbReference type="Pfam" id="PF00360">
    <property type="entry name" value="PHY"/>
    <property type="match status" value="1"/>
</dbReference>
<dbReference type="CDD" id="cd00130">
    <property type="entry name" value="PAS"/>
    <property type="match status" value="1"/>
</dbReference>
<dbReference type="InterPro" id="IPR043150">
    <property type="entry name" value="Phytochrome_PHY_sf"/>
</dbReference>
<dbReference type="InterPro" id="IPR052016">
    <property type="entry name" value="Bact_Sigma-Reg"/>
</dbReference>
<dbReference type="InterPro" id="IPR013515">
    <property type="entry name" value="Phytochrome_cen-reg"/>
</dbReference>